<dbReference type="EMBL" id="KV926761">
    <property type="protein sequence ID" value="PIO36664.1"/>
    <property type="molecule type" value="Genomic_DNA"/>
</dbReference>
<gene>
    <name evidence="1" type="ORF">AB205_0135530</name>
</gene>
<dbReference type="Proteomes" id="UP000228934">
    <property type="component" value="Unassembled WGS sequence"/>
</dbReference>
<accession>A0A2G9S997</accession>
<proteinExistence type="predicted"/>
<organism evidence="1 2">
    <name type="scientific">Aquarana catesbeiana</name>
    <name type="common">American bullfrog</name>
    <name type="synonym">Rana catesbeiana</name>
    <dbReference type="NCBI Taxonomy" id="8400"/>
    <lineage>
        <taxon>Eukaryota</taxon>
        <taxon>Metazoa</taxon>
        <taxon>Chordata</taxon>
        <taxon>Craniata</taxon>
        <taxon>Vertebrata</taxon>
        <taxon>Euteleostomi</taxon>
        <taxon>Amphibia</taxon>
        <taxon>Batrachia</taxon>
        <taxon>Anura</taxon>
        <taxon>Neobatrachia</taxon>
        <taxon>Ranoidea</taxon>
        <taxon>Ranidae</taxon>
        <taxon>Aquarana</taxon>
    </lineage>
</organism>
<evidence type="ECO:0000313" key="1">
    <source>
        <dbReference type="EMBL" id="PIO36664.1"/>
    </source>
</evidence>
<reference evidence="2" key="1">
    <citation type="journal article" date="2017" name="Nat. Commun.">
        <title>The North American bullfrog draft genome provides insight into hormonal regulation of long noncoding RNA.</title>
        <authorList>
            <person name="Hammond S.A."/>
            <person name="Warren R.L."/>
            <person name="Vandervalk B.P."/>
            <person name="Kucuk E."/>
            <person name="Khan H."/>
            <person name="Gibb E.A."/>
            <person name="Pandoh P."/>
            <person name="Kirk H."/>
            <person name="Zhao Y."/>
            <person name="Jones M."/>
            <person name="Mungall A.J."/>
            <person name="Coope R."/>
            <person name="Pleasance S."/>
            <person name="Moore R.A."/>
            <person name="Holt R.A."/>
            <person name="Round J.M."/>
            <person name="Ohora S."/>
            <person name="Walle B.V."/>
            <person name="Veldhoen N."/>
            <person name="Helbing C.C."/>
            <person name="Birol I."/>
        </authorList>
    </citation>
    <scope>NUCLEOTIDE SEQUENCE [LARGE SCALE GENOMIC DNA]</scope>
</reference>
<evidence type="ECO:0000313" key="2">
    <source>
        <dbReference type="Proteomes" id="UP000228934"/>
    </source>
</evidence>
<sequence length="44" mass="5538">MFILMIIYYQSYKYDNYTWGTVYQKTLNIEEYPRKLSWLTSFIL</sequence>
<protein>
    <submittedName>
        <fullName evidence="1">Uncharacterized protein</fullName>
    </submittedName>
</protein>
<dbReference type="AlphaFoldDB" id="A0A2G9S997"/>
<keyword evidence="2" id="KW-1185">Reference proteome</keyword>
<name>A0A2G9S997_AQUCT</name>